<dbReference type="RefSeq" id="WP_063873385.1">
    <property type="nucleotide sequence ID" value="NZ_CAWMRI010000198.1"/>
</dbReference>
<dbReference type="InterPro" id="IPR025587">
    <property type="entry name" value="DUF4351"/>
</dbReference>
<reference evidence="2 3" key="1">
    <citation type="submission" date="2016-04" db="EMBL/GenBank/DDBJ databases">
        <title>Draft Genome Assembly of the Bloom-forming Cyanobacterium Nodularia spumigena Strain CENA596 in Shrimp Production Ponds.</title>
        <authorList>
            <person name="Popin R.V."/>
            <person name="Rigonato J."/>
            <person name="Abreu V.A."/>
            <person name="Andreote A.P."/>
            <person name="Silveira S.B."/>
            <person name="Odebrecht C."/>
            <person name="Fiore M.F."/>
        </authorList>
    </citation>
    <scope>NUCLEOTIDE SEQUENCE [LARGE SCALE GENOMIC DNA]</scope>
    <source>
        <strain evidence="2 3">CENA596</strain>
    </source>
</reference>
<name>A0A166J148_NODSP</name>
<dbReference type="PANTHER" id="PTHR35586">
    <property type="entry name" value="SLL1691 PROTEIN"/>
    <property type="match status" value="1"/>
</dbReference>
<dbReference type="Proteomes" id="UP000076555">
    <property type="component" value="Unassembled WGS sequence"/>
</dbReference>
<protein>
    <recommendedName>
        <fullName evidence="1">DUF4351 domain-containing protein</fullName>
    </recommendedName>
</protein>
<feature type="domain" description="DUF4351" evidence="1">
    <location>
        <begin position="251"/>
        <end position="309"/>
    </location>
</feature>
<evidence type="ECO:0000313" key="3">
    <source>
        <dbReference type="Proteomes" id="UP000076555"/>
    </source>
</evidence>
<dbReference type="OrthoDB" id="509960at2"/>
<dbReference type="EMBL" id="LWAJ01000198">
    <property type="protein sequence ID" value="KZL49110.1"/>
    <property type="molecule type" value="Genomic_DNA"/>
</dbReference>
<evidence type="ECO:0000259" key="1">
    <source>
        <dbReference type="Pfam" id="PF14261"/>
    </source>
</evidence>
<dbReference type="PANTHER" id="PTHR35586:SF2">
    <property type="entry name" value="SLL1542 PROTEIN"/>
    <property type="match status" value="1"/>
</dbReference>
<accession>A0A166J148</accession>
<dbReference type="AlphaFoldDB" id="A0A166J148"/>
<organism evidence="2 3">
    <name type="scientific">Nodularia spumigena CENA596</name>
    <dbReference type="NCBI Taxonomy" id="1819295"/>
    <lineage>
        <taxon>Bacteria</taxon>
        <taxon>Bacillati</taxon>
        <taxon>Cyanobacteriota</taxon>
        <taxon>Cyanophyceae</taxon>
        <taxon>Nostocales</taxon>
        <taxon>Nodulariaceae</taxon>
        <taxon>Nodularia</taxon>
    </lineage>
</organism>
<dbReference type="Pfam" id="PF14261">
    <property type="entry name" value="DUF4351"/>
    <property type="match status" value="1"/>
</dbReference>
<proteinExistence type="predicted"/>
<evidence type="ECO:0000313" key="2">
    <source>
        <dbReference type="EMBL" id="KZL49110.1"/>
    </source>
</evidence>
<gene>
    <name evidence="2" type="ORF">A2T98_14555</name>
</gene>
<sequence>MTRFIHDKFAKDYLEEILKDYGEVKASEKVSGEIKEIDVLFTPAKQKSANLEILGLLGRLAENPAIIEPYRNPASSDEICDCILKLLEVKALLRREAKANKIKLQESEIPKLWILTPTISETRLSSFGTVQKQGWLSGVHFLADALRTVIVAIHQLPQTPETLWLRLLGRGSVQSQAIIELQALPLDHPYQKATLELVYNLRENLRVNQELEADDRELIMRLEPLYQRDREKAKEEGIQQGIQQGRQEGIQEGRQEGEKDLIMRLLNRRIGEIDALLIERISGLSIEQLENLGEALLDFSSVADLETWLTQHSI</sequence>
<comment type="caution">
    <text evidence="2">The sequence shown here is derived from an EMBL/GenBank/DDBJ whole genome shotgun (WGS) entry which is preliminary data.</text>
</comment>